<organism evidence="1 2">
    <name type="scientific">Leptidea sinapis</name>
    <dbReference type="NCBI Taxonomy" id="189913"/>
    <lineage>
        <taxon>Eukaryota</taxon>
        <taxon>Metazoa</taxon>
        <taxon>Ecdysozoa</taxon>
        <taxon>Arthropoda</taxon>
        <taxon>Hexapoda</taxon>
        <taxon>Insecta</taxon>
        <taxon>Pterygota</taxon>
        <taxon>Neoptera</taxon>
        <taxon>Endopterygota</taxon>
        <taxon>Lepidoptera</taxon>
        <taxon>Glossata</taxon>
        <taxon>Ditrysia</taxon>
        <taxon>Papilionoidea</taxon>
        <taxon>Pieridae</taxon>
        <taxon>Dismorphiinae</taxon>
        <taxon>Leptidea</taxon>
    </lineage>
</organism>
<sequence length="96" mass="10962">MEDAFKKLEKDGHNTVDNLVNWMKELTEEKVRKCFEDVATAQKVEYVKFTEILNKLATEHQKNVNDFIKTLSDEGPKMLDAVMAAAAAFKEALVKK</sequence>
<gene>
    <name evidence="1" type="ORF">LSINAPIS_LOCUS14445</name>
</gene>
<protein>
    <submittedName>
        <fullName evidence="1">Uncharacterized protein</fullName>
    </submittedName>
</protein>
<evidence type="ECO:0000313" key="1">
    <source>
        <dbReference type="EMBL" id="VVD04758.1"/>
    </source>
</evidence>
<accession>A0A5E4R311</accession>
<dbReference type="AlphaFoldDB" id="A0A5E4R311"/>
<evidence type="ECO:0000313" key="2">
    <source>
        <dbReference type="Proteomes" id="UP000324832"/>
    </source>
</evidence>
<proteinExistence type="predicted"/>
<name>A0A5E4R311_9NEOP</name>
<keyword evidence="2" id="KW-1185">Reference proteome</keyword>
<reference evidence="1 2" key="1">
    <citation type="submission" date="2017-07" db="EMBL/GenBank/DDBJ databases">
        <authorList>
            <person name="Talla V."/>
            <person name="Backstrom N."/>
        </authorList>
    </citation>
    <scope>NUCLEOTIDE SEQUENCE [LARGE SCALE GENOMIC DNA]</scope>
</reference>
<dbReference type="Proteomes" id="UP000324832">
    <property type="component" value="Unassembled WGS sequence"/>
</dbReference>
<dbReference type="EMBL" id="FZQP02006891">
    <property type="protein sequence ID" value="VVD04758.1"/>
    <property type="molecule type" value="Genomic_DNA"/>
</dbReference>